<gene>
    <name evidence="1" type="ORF">QR685DRAFT_60562</name>
</gene>
<evidence type="ECO:0000313" key="1">
    <source>
        <dbReference type="EMBL" id="KAL0475810.1"/>
    </source>
</evidence>
<name>A0ABR3DT05_NEUIN</name>
<proteinExistence type="predicted"/>
<organism evidence="1 2">
    <name type="scientific">Neurospora intermedia</name>
    <dbReference type="NCBI Taxonomy" id="5142"/>
    <lineage>
        <taxon>Eukaryota</taxon>
        <taxon>Fungi</taxon>
        <taxon>Dikarya</taxon>
        <taxon>Ascomycota</taxon>
        <taxon>Pezizomycotina</taxon>
        <taxon>Sordariomycetes</taxon>
        <taxon>Sordariomycetidae</taxon>
        <taxon>Sordariales</taxon>
        <taxon>Sordariaceae</taxon>
        <taxon>Neurospora</taxon>
    </lineage>
</organism>
<dbReference type="Proteomes" id="UP001451303">
    <property type="component" value="Unassembled WGS sequence"/>
</dbReference>
<comment type="caution">
    <text evidence="1">The sequence shown here is derived from an EMBL/GenBank/DDBJ whole genome shotgun (WGS) entry which is preliminary data.</text>
</comment>
<reference evidence="1 2" key="1">
    <citation type="submission" date="2023-09" db="EMBL/GenBank/DDBJ databases">
        <title>Multi-omics analysis of a traditional fermented food reveals byproduct-associated fungal strains for waste-to-food upcycling.</title>
        <authorList>
            <consortium name="Lawrence Berkeley National Laboratory"/>
            <person name="Rekdal V.M."/>
            <person name="Villalobos-Escobedo J.M."/>
            <person name="Rodriguez-Valeron N."/>
            <person name="Garcia M.O."/>
            <person name="Vasquez D.P."/>
            <person name="Damayanti I."/>
            <person name="Sorensen P.M."/>
            <person name="Baidoo E.E."/>
            <person name="De Carvalho A.C."/>
            <person name="Riley R."/>
            <person name="Lipzen A."/>
            <person name="He G."/>
            <person name="Yan M."/>
            <person name="Haridas S."/>
            <person name="Daum C."/>
            <person name="Yoshinaga Y."/>
            <person name="Ng V."/>
            <person name="Grigoriev I.V."/>
            <person name="Munk R."/>
            <person name="Nuraida L."/>
            <person name="Wijaya C.H."/>
            <person name="Morales P.-C."/>
            <person name="Keasling J.D."/>
        </authorList>
    </citation>
    <scope>NUCLEOTIDE SEQUENCE [LARGE SCALE GENOMIC DNA]</scope>
    <source>
        <strain evidence="1 2">FGSC 2613</strain>
    </source>
</reference>
<dbReference type="EMBL" id="JAVLET010000001">
    <property type="protein sequence ID" value="KAL0475810.1"/>
    <property type="molecule type" value="Genomic_DNA"/>
</dbReference>
<sequence>MPCRYCKVLSNGLLRRYRDAVATTVSNSVGLFIVGHSVLFPFPAIRGRQDQVSIRSSKSFILLPKRSTLPIKHVRFSYASFLHVGPTTSTATNNWPKGPGTTPIAIVYGSIICLDGSDGGQSANQRNTASICIWKVTLSLQRCSTLVELCSLHTTHDSRWRWAHARGPLSFTRRQGRHVGKFMISRVKATTRQAYSIAGYVHDDTDIQLNMKWYIDTPGGTEQDHRRIGKRCCVWCLSSKTDCLFTSPTLHTQVFIVSAESLSVLPPIAIIPSSSSSIMQKRRSLLALFPHASVERS</sequence>
<protein>
    <submittedName>
        <fullName evidence="1">Uncharacterized protein</fullName>
    </submittedName>
</protein>
<keyword evidence="2" id="KW-1185">Reference proteome</keyword>
<accession>A0ABR3DT05</accession>
<evidence type="ECO:0000313" key="2">
    <source>
        <dbReference type="Proteomes" id="UP001451303"/>
    </source>
</evidence>